<gene>
    <name evidence="7" type="ORF">MACJ_002132</name>
</gene>
<keyword evidence="5" id="KW-0408">Iron</keyword>
<protein>
    <submittedName>
        <fullName evidence="7">Procollagen-proline 4-dioxygenase</fullName>
        <ecNumber evidence="7">1.14.11.2</ecNumber>
    </submittedName>
</protein>
<proteinExistence type="predicted"/>
<dbReference type="EMBL" id="CP056066">
    <property type="protein sequence ID" value="UKJ88886.1"/>
    <property type="molecule type" value="Genomic_DNA"/>
</dbReference>
<dbReference type="OrthoDB" id="407973at2759"/>
<evidence type="ECO:0000313" key="8">
    <source>
        <dbReference type="Proteomes" id="UP000244803"/>
    </source>
</evidence>
<keyword evidence="3" id="KW-0223">Dioxygenase</keyword>
<sequence>MSDETKYKSDSSTEYKETKLVECDCTFESFGNVDKVVTESQDGYDIKCVRKSCLIIQRKNSERRMEKFYISVDPSISLILNILEEEWIDHLIEVDESRWVSSQTSKGQTDSHPDTYTTTVSKTRKSLSVIFEHFEDEIISKIERRVALVAGIDVNYLEKLVMVKYGPGDYFKQHHDGGFRSHTILLYLNDTDGGETVFPRIGISIKPVANSAVFWQNLNSDGEMDHRLIHAGTTPKSGTKYVVNCFFNVEPVRLM</sequence>
<evidence type="ECO:0000256" key="5">
    <source>
        <dbReference type="ARBA" id="ARBA00023004"/>
    </source>
</evidence>
<organism evidence="7 8">
    <name type="scientific">Theileria orientalis</name>
    <dbReference type="NCBI Taxonomy" id="68886"/>
    <lineage>
        <taxon>Eukaryota</taxon>
        <taxon>Sar</taxon>
        <taxon>Alveolata</taxon>
        <taxon>Apicomplexa</taxon>
        <taxon>Aconoidasida</taxon>
        <taxon>Piroplasmida</taxon>
        <taxon>Theileriidae</taxon>
        <taxon>Theileria</taxon>
    </lineage>
</organism>
<dbReference type="AlphaFoldDB" id="A0A976M824"/>
<evidence type="ECO:0000313" key="7">
    <source>
        <dbReference type="EMBL" id="UKJ88886.1"/>
    </source>
</evidence>
<dbReference type="PROSITE" id="PS51471">
    <property type="entry name" value="FE2OG_OXY"/>
    <property type="match status" value="1"/>
</dbReference>
<dbReference type="PANTHER" id="PTHR10869">
    <property type="entry name" value="PROLYL 4-HYDROXYLASE ALPHA SUBUNIT"/>
    <property type="match status" value="1"/>
</dbReference>
<dbReference type="InterPro" id="IPR005123">
    <property type="entry name" value="Oxoglu/Fe-dep_dioxygenase_dom"/>
</dbReference>
<dbReference type="GO" id="GO:0005506">
    <property type="term" value="F:iron ion binding"/>
    <property type="evidence" value="ECO:0007669"/>
    <property type="project" value="InterPro"/>
</dbReference>
<dbReference type="PANTHER" id="PTHR10869:SF246">
    <property type="entry name" value="TRANSMEMBRANE PROLYL 4-HYDROXYLASE"/>
    <property type="match status" value="1"/>
</dbReference>
<dbReference type="Pfam" id="PF13640">
    <property type="entry name" value="2OG-FeII_Oxy_3"/>
    <property type="match status" value="1"/>
</dbReference>
<dbReference type="InterPro" id="IPR045054">
    <property type="entry name" value="P4HA-like"/>
</dbReference>
<dbReference type="Gene3D" id="2.60.120.620">
    <property type="entry name" value="q2cbj1_9rhob like domain"/>
    <property type="match status" value="1"/>
</dbReference>
<dbReference type="GO" id="GO:0005783">
    <property type="term" value="C:endoplasmic reticulum"/>
    <property type="evidence" value="ECO:0007669"/>
    <property type="project" value="TreeGrafter"/>
</dbReference>
<dbReference type="GO" id="GO:0004656">
    <property type="term" value="F:procollagen-proline 4-dioxygenase activity"/>
    <property type="evidence" value="ECO:0007669"/>
    <property type="project" value="UniProtKB-EC"/>
</dbReference>
<evidence type="ECO:0000259" key="6">
    <source>
        <dbReference type="PROSITE" id="PS51471"/>
    </source>
</evidence>
<name>A0A976M824_THEOR</name>
<evidence type="ECO:0000256" key="1">
    <source>
        <dbReference type="ARBA" id="ARBA00001961"/>
    </source>
</evidence>
<evidence type="ECO:0000256" key="3">
    <source>
        <dbReference type="ARBA" id="ARBA00022964"/>
    </source>
</evidence>
<dbReference type="InterPro" id="IPR006620">
    <property type="entry name" value="Pro_4_hyd_alph"/>
</dbReference>
<reference evidence="7" key="1">
    <citation type="submission" date="2022-07" db="EMBL/GenBank/DDBJ databases">
        <title>Evaluation of T. orientalis genome assembly methods using nanopore sequencing and analysis of variation between genomes.</title>
        <authorList>
            <person name="Yam J."/>
            <person name="Micallef M.L."/>
            <person name="Liu M."/>
            <person name="Djordjevic S.P."/>
            <person name="Bogema D.R."/>
            <person name="Jenkins C."/>
        </authorList>
    </citation>
    <scope>NUCLEOTIDE SEQUENCE</scope>
    <source>
        <strain evidence="7">Fish Creek</strain>
    </source>
</reference>
<dbReference type="InterPro" id="IPR044862">
    <property type="entry name" value="Pro_4_hyd_alph_FE2OG_OXY"/>
</dbReference>
<dbReference type="GO" id="GO:0031418">
    <property type="term" value="F:L-ascorbic acid binding"/>
    <property type="evidence" value="ECO:0007669"/>
    <property type="project" value="InterPro"/>
</dbReference>
<feature type="domain" description="Fe2OG dioxygenase" evidence="6">
    <location>
        <begin position="153"/>
        <end position="251"/>
    </location>
</feature>
<keyword evidence="2" id="KW-0479">Metal-binding</keyword>
<keyword evidence="4 7" id="KW-0560">Oxidoreductase</keyword>
<accession>A0A976M824</accession>
<dbReference type="EC" id="1.14.11.2" evidence="7"/>
<dbReference type="SMART" id="SM00702">
    <property type="entry name" value="P4Hc"/>
    <property type="match status" value="1"/>
</dbReference>
<dbReference type="Proteomes" id="UP000244803">
    <property type="component" value="Chromosome 3"/>
</dbReference>
<comment type="cofactor">
    <cofactor evidence="1">
        <name>L-ascorbate</name>
        <dbReference type="ChEBI" id="CHEBI:38290"/>
    </cofactor>
</comment>
<evidence type="ECO:0000256" key="4">
    <source>
        <dbReference type="ARBA" id="ARBA00023002"/>
    </source>
</evidence>
<evidence type="ECO:0000256" key="2">
    <source>
        <dbReference type="ARBA" id="ARBA00022723"/>
    </source>
</evidence>